<keyword evidence="2" id="KW-0805">Transcription regulation</keyword>
<evidence type="ECO:0000256" key="2">
    <source>
        <dbReference type="ARBA" id="ARBA00023015"/>
    </source>
</evidence>
<evidence type="ECO:0000256" key="4">
    <source>
        <dbReference type="ARBA" id="ARBA00023163"/>
    </source>
</evidence>
<dbReference type="Proteomes" id="UP000223596">
    <property type="component" value="Unassembled WGS sequence"/>
</dbReference>
<keyword evidence="4" id="KW-0804">Transcription</keyword>
<dbReference type="InterPro" id="IPR036388">
    <property type="entry name" value="WH-like_DNA-bd_sf"/>
</dbReference>
<comment type="caution">
    <text evidence="5">The sequence shown here is derived from an EMBL/GenBank/DDBJ whole genome shotgun (WGS) entry which is preliminary data.</text>
</comment>
<keyword evidence="3" id="KW-0238">DNA-binding</keyword>
<reference evidence="5 6" key="1">
    <citation type="submission" date="2017-09" db="EMBL/GenBank/DDBJ databases">
        <title>Evaluation of Pacific Biosciences Sequencing Technology to Finishing C. thermocellum Genome Sequences.</title>
        <authorList>
            <person name="Brown S."/>
        </authorList>
    </citation>
    <scope>NUCLEOTIDE SEQUENCE [LARGE SCALE GENOMIC DNA]</scope>
    <source>
        <strain evidence="5 6">AD2</strain>
    </source>
</reference>
<protein>
    <submittedName>
        <fullName evidence="5">Transcriptional regulator</fullName>
    </submittedName>
</protein>
<evidence type="ECO:0000256" key="1">
    <source>
        <dbReference type="ARBA" id="ARBA00011046"/>
    </source>
</evidence>
<dbReference type="GeneID" id="35805307"/>
<proteinExistence type="inferred from homology"/>
<dbReference type="InterPro" id="IPR036390">
    <property type="entry name" value="WH_DNA-bd_sf"/>
</dbReference>
<dbReference type="Pfam" id="PF03965">
    <property type="entry name" value="Penicillinase_R"/>
    <property type="match status" value="1"/>
</dbReference>
<evidence type="ECO:0000256" key="3">
    <source>
        <dbReference type="ARBA" id="ARBA00023125"/>
    </source>
</evidence>
<dbReference type="EMBL" id="PDBW01000001">
    <property type="protein sequence ID" value="PFH03648.1"/>
    <property type="molecule type" value="Genomic_DNA"/>
</dbReference>
<accession>A0AB36TIJ2</accession>
<comment type="similarity">
    <text evidence="1">Belongs to the BlaI transcriptional regulatory family.</text>
</comment>
<sequence>MKYYLNDSEYRFMCIVWDVEPINSMELVRICYDKLGWKKSTTFTVIRNLCKKKILSNENAVVKALVSRNSIQKQEVRDFLDKKFQGSLPAFISAFLQDKKLTREEAEYLQKLIDDAKEDE</sequence>
<dbReference type="GO" id="GO:0003677">
    <property type="term" value="F:DNA binding"/>
    <property type="evidence" value="ECO:0007669"/>
    <property type="project" value="UniProtKB-KW"/>
</dbReference>
<dbReference type="GO" id="GO:0045892">
    <property type="term" value="P:negative regulation of DNA-templated transcription"/>
    <property type="evidence" value="ECO:0007669"/>
    <property type="project" value="InterPro"/>
</dbReference>
<evidence type="ECO:0000313" key="6">
    <source>
        <dbReference type="Proteomes" id="UP000223596"/>
    </source>
</evidence>
<gene>
    <name evidence="5" type="ORF">M972_112460</name>
</gene>
<dbReference type="Gene3D" id="1.10.10.10">
    <property type="entry name" value="Winged helix-like DNA-binding domain superfamily/Winged helix DNA-binding domain"/>
    <property type="match status" value="1"/>
</dbReference>
<evidence type="ECO:0000313" key="5">
    <source>
        <dbReference type="EMBL" id="PFH03648.1"/>
    </source>
</evidence>
<dbReference type="AlphaFoldDB" id="A0AB36TIJ2"/>
<dbReference type="SUPFAM" id="SSF46785">
    <property type="entry name" value="Winged helix' DNA-binding domain"/>
    <property type="match status" value="1"/>
</dbReference>
<dbReference type="InterPro" id="IPR005650">
    <property type="entry name" value="BlaI_family"/>
</dbReference>
<dbReference type="PIRSF" id="PIRSF019455">
    <property type="entry name" value="CopR_AtkY"/>
    <property type="match status" value="1"/>
</dbReference>
<dbReference type="Gene3D" id="1.10.4040.10">
    <property type="entry name" value="Penicillinase repressor domain"/>
    <property type="match status" value="1"/>
</dbReference>
<organism evidence="5 6">
    <name type="scientific">Acetivibrio thermocellus AD2</name>
    <dbReference type="NCBI Taxonomy" id="1138384"/>
    <lineage>
        <taxon>Bacteria</taxon>
        <taxon>Bacillati</taxon>
        <taxon>Bacillota</taxon>
        <taxon>Clostridia</taxon>
        <taxon>Eubacteriales</taxon>
        <taxon>Oscillospiraceae</taxon>
        <taxon>Acetivibrio</taxon>
    </lineage>
</organism>
<dbReference type="RefSeq" id="WP_003517314.1">
    <property type="nucleotide sequence ID" value="NZ_CP013828.1"/>
</dbReference>
<name>A0AB36TIJ2_ACETH</name>